<dbReference type="PANTHER" id="PTHR15437:SF7">
    <property type="entry name" value="TRANSCRIPTION TERMINATION FACTOR 5, MITOCHONDRIAL"/>
    <property type="match status" value="1"/>
</dbReference>
<organism evidence="1 2">
    <name type="scientific">Arctia plantaginis</name>
    <name type="common">Wood tiger moth</name>
    <name type="synonym">Phalaena plantaginis</name>
    <dbReference type="NCBI Taxonomy" id="874455"/>
    <lineage>
        <taxon>Eukaryota</taxon>
        <taxon>Metazoa</taxon>
        <taxon>Ecdysozoa</taxon>
        <taxon>Arthropoda</taxon>
        <taxon>Hexapoda</taxon>
        <taxon>Insecta</taxon>
        <taxon>Pterygota</taxon>
        <taxon>Neoptera</taxon>
        <taxon>Endopterygota</taxon>
        <taxon>Lepidoptera</taxon>
        <taxon>Glossata</taxon>
        <taxon>Ditrysia</taxon>
        <taxon>Noctuoidea</taxon>
        <taxon>Erebidae</taxon>
        <taxon>Arctiinae</taxon>
        <taxon>Arctia</taxon>
    </lineage>
</organism>
<evidence type="ECO:0000313" key="1">
    <source>
        <dbReference type="EMBL" id="CAB3237211.1"/>
    </source>
</evidence>
<name>A0A8S0ZUL4_ARCPL</name>
<reference evidence="1 2" key="1">
    <citation type="submission" date="2020-04" db="EMBL/GenBank/DDBJ databases">
        <authorList>
            <person name="Wallbank WR R."/>
            <person name="Pardo Diaz C."/>
            <person name="Kozak K."/>
            <person name="Martin S."/>
            <person name="Jiggins C."/>
            <person name="Moest M."/>
            <person name="Warren A I."/>
            <person name="Byers J.R.P. K."/>
            <person name="Montejo-Kovacevich G."/>
            <person name="Yen C E."/>
        </authorList>
    </citation>
    <scope>NUCLEOTIDE SEQUENCE [LARGE SCALE GENOMIC DNA]</scope>
</reference>
<dbReference type="Proteomes" id="UP000494256">
    <property type="component" value="Unassembled WGS sequence"/>
</dbReference>
<sequence length="523" mass="61420">MFNNILINQYYSFKVTYKKYHSVPFLEFYKKITGETISEQYFEILKKRHPHIGHINDDRLQCTLQILHKFGITPEEACQHLHVFSMNPITMDNYGEILKECGFVTISPPHIIKYHTLARSRTIAQLKKEGFLSQDVILEQNVLDKLKDWPDSDKILHNFPDSRSSILMVRTSVLERYLFWKLSISTNEFQKCCKNYLPLKHKPMSDIQEAINIALNEIKFDIAGVRRNGFIICADPLHTKLLLENIKTLAGMDIREVIKMEPAILKNNYNSVLQIRDILEEYRISHEAQRRCLKVYCMRPDTIRQRLEEFKNSKEFQILSTNPRVLYMVIHKNKMMARLKKIETANKQCYSLNHLVSSNKVFNTYISSFGAKVCSRDIAVLITSSLTNLSRDAKCTELKDVLLKKLRRHKYWLHVAVNVIDENIQFLRQKFRDESILDNCHILLYPVTEVEHYINALLNLREGKRRQETFAYDLHYSNVRCASLTDDQILSLVLYEIEKKYHFSGDGIWTKQEGNKVDTLSSK</sequence>
<dbReference type="EMBL" id="CADEBD010000303">
    <property type="protein sequence ID" value="CAB3237211.1"/>
    <property type="molecule type" value="Genomic_DNA"/>
</dbReference>
<dbReference type="GO" id="GO:0003676">
    <property type="term" value="F:nucleic acid binding"/>
    <property type="evidence" value="ECO:0007669"/>
    <property type="project" value="InterPro"/>
</dbReference>
<comment type="caution">
    <text evidence="1">The sequence shown here is derived from an EMBL/GenBank/DDBJ whole genome shotgun (WGS) entry which is preliminary data.</text>
</comment>
<dbReference type="InterPro" id="IPR003690">
    <property type="entry name" value="MTERF"/>
</dbReference>
<gene>
    <name evidence="1" type="ORF">APLA_LOCUS7727</name>
</gene>
<dbReference type="AlphaFoldDB" id="A0A8S0ZUL4"/>
<dbReference type="GO" id="GO:0006393">
    <property type="term" value="P:termination of mitochondrial transcription"/>
    <property type="evidence" value="ECO:0007669"/>
    <property type="project" value="TreeGrafter"/>
</dbReference>
<dbReference type="GO" id="GO:0005759">
    <property type="term" value="C:mitochondrial matrix"/>
    <property type="evidence" value="ECO:0007669"/>
    <property type="project" value="TreeGrafter"/>
</dbReference>
<protein>
    <submittedName>
        <fullName evidence="1">Uncharacterized protein</fullName>
    </submittedName>
</protein>
<accession>A0A8S0ZUL4</accession>
<evidence type="ECO:0000313" key="2">
    <source>
        <dbReference type="Proteomes" id="UP000494256"/>
    </source>
</evidence>
<dbReference type="OrthoDB" id="8436363at2759"/>
<dbReference type="PANTHER" id="PTHR15437">
    <property type="entry name" value="TRANSCRIPTION TERMINATION FACTOR, MITOCHONDRIAL"/>
    <property type="match status" value="1"/>
</dbReference>
<proteinExistence type="predicted"/>